<evidence type="ECO:0000256" key="5">
    <source>
        <dbReference type="SAM" id="Coils"/>
    </source>
</evidence>
<keyword evidence="10" id="KW-1185">Reference proteome</keyword>
<feature type="region of interest" description="Disordered" evidence="6">
    <location>
        <begin position="996"/>
        <end position="1018"/>
    </location>
</feature>
<feature type="repeat" description="WD" evidence="4">
    <location>
        <begin position="170"/>
        <end position="202"/>
    </location>
</feature>
<keyword evidence="5" id="KW-0175">Coiled coil</keyword>
<evidence type="ECO:0000256" key="6">
    <source>
        <dbReference type="SAM" id="MobiDB-lite"/>
    </source>
</evidence>
<feature type="coiled-coil region" evidence="5">
    <location>
        <begin position="1055"/>
        <end position="1108"/>
    </location>
</feature>
<dbReference type="Pfam" id="PF23335">
    <property type="entry name" value="Beta-prop_IFT80_2nd"/>
    <property type="match status" value="1"/>
</dbReference>
<feature type="repeat" description="WD" evidence="4">
    <location>
        <begin position="101"/>
        <end position="133"/>
    </location>
</feature>
<dbReference type="GO" id="GO:0060271">
    <property type="term" value="P:cilium assembly"/>
    <property type="evidence" value="ECO:0007669"/>
    <property type="project" value="TreeGrafter"/>
</dbReference>
<reference evidence="9" key="1">
    <citation type="submission" date="2020-05" db="EMBL/GenBank/DDBJ databases">
        <title>Phylogenomic resolution of chytrid fungi.</title>
        <authorList>
            <person name="Stajich J.E."/>
            <person name="Amses K."/>
            <person name="Simmons R."/>
            <person name="Seto K."/>
            <person name="Myers J."/>
            <person name="Bonds A."/>
            <person name="Quandt C.A."/>
            <person name="Barry K."/>
            <person name="Liu P."/>
            <person name="Grigoriev I."/>
            <person name="Longcore J.E."/>
            <person name="James T.Y."/>
        </authorList>
    </citation>
    <scope>NUCLEOTIDE SEQUENCE</scope>
    <source>
        <strain evidence="9">PLAUS21</strain>
    </source>
</reference>
<feature type="domain" description="IFT80 second beta-propeller" evidence="7">
    <location>
        <begin position="287"/>
        <end position="567"/>
    </location>
</feature>
<evidence type="ECO:0000256" key="2">
    <source>
        <dbReference type="ARBA" id="ARBA00023069"/>
    </source>
</evidence>
<evidence type="ECO:0000313" key="10">
    <source>
        <dbReference type="Proteomes" id="UP001210925"/>
    </source>
</evidence>
<dbReference type="SUPFAM" id="SSF50978">
    <property type="entry name" value="WD40 repeat-like"/>
    <property type="match status" value="2"/>
</dbReference>
<dbReference type="InterPro" id="IPR056456">
    <property type="entry name" value="Beta-prop_IFT80_2nd"/>
</dbReference>
<dbReference type="Proteomes" id="UP001210925">
    <property type="component" value="Unassembled WGS sequence"/>
</dbReference>
<keyword evidence="3" id="KW-0966">Cell projection</keyword>
<dbReference type="Pfam" id="PF23387">
    <property type="entry name" value="TPR_IFT80_172"/>
    <property type="match status" value="1"/>
</dbReference>
<dbReference type="PROSITE" id="PS50082">
    <property type="entry name" value="WD_REPEATS_2"/>
    <property type="match status" value="2"/>
</dbReference>
<dbReference type="PANTHER" id="PTHR24098:SF0">
    <property type="entry name" value="OUTER SEGMENT 5"/>
    <property type="match status" value="1"/>
</dbReference>
<dbReference type="GO" id="GO:0030992">
    <property type="term" value="C:intraciliary transport particle B"/>
    <property type="evidence" value="ECO:0007669"/>
    <property type="project" value="TreeGrafter"/>
</dbReference>
<evidence type="ECO:0000256" key="4">
    <source>
        <dbReference type="PROSITE-ProRule" id="PRU00221"/>
    </source>
</evidence>
<evidence type="ECO:0000259" key="7">
    <source>
        <dbReference type="Pfam" id="PF23335"/>
    </source>
</evidence>
<dbReference type="GO" id="GO:0005929">
    <property type="term" value="C:cilium"/>
    <property type="evidence" value="ECO:0007669"/>
    <property type="project" value="UniProtKB-SubCell"/>
</dbReference>
<name>A0AAD5UF64_9FUNG</name>
<dbReference type="EMBL" id="JADGKB010000120">
    <property type="protein sequence ID" value="KAJ3253082.1"/>
    <property type="molecule type" value="Genomic_DNA"/>
</dbReference>
<dbReference type="Gene3D" id="2.130.10.10">
    <property type="entry name" value="YVTN repeat-like/Quinoprotein amine dehydrogenase"/>
    <property type="match status" value="2"/>
</dbReference>
<dbReference type="InterPro" id="IPR036322">
    <property type="entry name" value="WD40_repeat_dom_sf"/>
</dbReference>
<comment type="caution">
    <text evidence="9">The sequence shown here is derived from an EMBL/GenBank/DDBJ whole genome shotgun (WGS) entry which is preliminary data.</text>
</comment>
<dbReference type="PROSITE" id="PS50294">
    <property type="entry name" value="WD_REPEATS_REGION"/>
    <property type="match status" value="2"/>
</dbReference>
<sequence>MKLKLTKTETNKRWTSNNELYSISDDKKINRWSGDGDLLGLVTKFDPSSKANESANVCATQLQWLPSAPGKGQTIADMFVVGGTDGKFYMCSKMGKIDKVVEAHKGAILSLSWNYEGSALVTGGEDGHIKIWSRSGMLRSTLAKTSFPIYGIVWSSDNEQCLYTNGKNLWKAHEGLVLQVDWNLVNNLIVSCGEDKKYKVWDTYGRKIFSSSPFEHPVTSIAWCPSGDMFAIGSFNIVGVCDKLGWCYDLESVESGSIFNIAWTPDGTQIGCAGGNGAVLFGHLINRRYDWKQYQVTILDDHKLTLHDTIQGSTENMEFRDRVIKVCIGFGYLVVATSFQCYIYNQKNWNTPVIIDMSNNGRVTCIQQSSDYFVLVDSFVGIQIYTYDGRLISQPKYAGMRGEFMTLQTISLSNDVLAVKDHNDEKNIYLFDVASGRLIGDGPIKHTMDVIEIAINKANSGAGRQLVVVDKNRDMYITKVMKPLFQKLGTMVETFMWNDETDLLIAIMDGKLTLWYYPNAIFVDDDIAPLARQEKDGSAYGKNAQFVSFIGSNCTLRRADGALLAVSGVTPFAGILQEFAKKKQWEEAIKLCRHVKLKELWASLAAMALNHQDLNTAEVAYAAIDEIHKVKYVCYIRDIPSAEGRAAELAMLRKQPKEAEGEFSTNFRALELAVKYKTHVDTVLHFRSRYLKALGRLEENKKFLQYSQSVAVEWPKIKAKIAMEMESERSGYEAHRLGLVDENLEIVSERDKDLSIQIIVEEEDILEKYLSKHKIEGENDVLFIKETYFGCVRNAKLLDKLFNHAQKNQFDVAKPAPTRIREKLAQESIEKYEKTRARNANNTQRHLNQSIPVKLTTAAILREEVLLRKKMKQQEIALAEAEMGLRDVAEYEHWKEELKHKEEEELLMHQEKKRLEIQLLHEEAVLARIEKLKQNKDKAASVIQAKEEIKALNQELKKELEEENRKKIDEVKQIKEAAIKAKQISSKEKLKKAAQLSKEKKQLQEDAQRRANEERARKSQLIQQIRMLEKKGNTFSREVDLSETSGYGLLGEMSIVELQERVAQAKVKERAMADQKRREIAETKMKKAKELNEKLMILNQERQSRKDNRIQKSMPDRANTVLSMQSERTEIKEILMDNNSDLRELQKQLLEKRSMRISQQLKSSKSRSGASSRLVSAGLGLADEIEIAERHYQEKREAQISAK</sequence>
<evidence type="ECO:0000259" key="8">
    <source>
        <dbReference type="Pfam" id="PF23387"/>
    </source>
</evidence>
<accession>A0AAD5UF64</accession>
<protein>
    <submittedName>
        <fullName evidence="9">Intraflagellar transport protein 80</fullName>
    </submittedName>
</protein>
<dbReference type="SMART" id="SM00320">
    <property type="entry name" value="WD40"/>
    <property type="match status" value="4"/>
</dbReference>
<feature type="compositionally biased region" description="Basic and acidic residues" evidence="6">
    <location>
        <begin position="997"/>
        <end position="1017"/>
    </location>
</feature>
<evidence type="ECO:0000256" key="3">
    <source>
        <dbReference type="ARBA" id="ARBA00023273"/>
    </source>
</evidence>
<dbReference type="InterPro" id="IPR001680">
    <property type="entry name" value="WD40_rpt"/>
</dbReference>
<evidence type="ECO:0000256" key="1">
    <source>
        <dbReference type="ARBA" id="ARBA00004138"/>
    </source>
</evidence>
<feature type="domain" description="IFT80/172/WDR35 TPR" evidence="8">
    <location>
        <begin position="600"/>
        <end position="729"/>
    </location>
</feature>
<keyword evidence="4" id="KW-0853">WD repeat</keyword>
<proteinExistence type="predicted"/>
<dbReference type="AlphaFoldDB" id="A0AAD5UF64"/>
<dbReference type="Pfam" id="PF00400">
    <property type="entry name" value="WD40"/>
    <property type="match status" value="2"/>
</dbReference>
<gene>
    <name evidence="9" type="primary">IFT80</name>
    <name evidence="9" type="ORF">HK103_000994</name>
</gene>
<evidence type="ECO:0000313" key="9">
    <source>
        <dbReference type="EMBL" id="KAJ3253082.1"/>
    </source>
</evidence>
<keyword evidence="2" id="KW-0969">Cilium</keyword>
<comment type="subcellular location">
    <subcellularLocation>
        <location evidence="1">Cell projection</location>
        <location evidence="1">Cilium</location>
    </subcellularLocation>
</comment>
<dbReference type="PANTHER" id="PTHR24098">
    <property type="entry name" value="OUTER SEGMENT 5"/>
    <property type="match status" value="1"/>
</dbReference>
<dbReference type="InterPro" id="IPR056157">
    <property type="entry name" value="TPR_IFT80_172_dom"/>
</dbReference>
<organism evidence="9 10">
    <name type="scientific">Boothiomyces macroporosus</name>
    <dbReference type="NCBI Taxonomy" id="261099"/>
    <lineage>
        <taxon>Eukaryota</taxon>
        <taxon>Fungi</taxon>
        <taxon>Fungi incertae sedis</taxon>
        <taxon>Chytridiomycota</taxon>
        <taxon>Chytridiomycota incertae sedis</taxon>
        <taxon>Chytridiomycetes</taxon>
        <taxon>Rhizophydiales</taxon>
        <taxon>Terramycetaceae</taxon>
        <taxon>Boothiomyces</taxon>
    </lineage>
</organism>
<dbReference type="InterPro" id="IPR015943">
    <property type="entry name" value="WD40/YVTN_repeat-like_dom_sf"/>
</dbReference>